<dbReference type="Proteomes" id="UP000054018">
    <property type="component" value="Unassembled WGS sequence"/>
</dbReference>
<feature type="chain" id="PRO_5002206594" description="Secreted protein" evidence="1">
    <location>
        <begin position="27"/>
        <end position="71"/>
    </location>
</feature>
<accession>A0A0C9ZT28</accession>
<feature type="signal peptide" evidence="1">
    <location>
        <begin position="1"/>
        <end position="26"/>
    </location>
</feature>
<keyword evidence="1" id="KW-0732">Signal</keyword>
<evidence type="ECO:0000313" key="2">
    <source>
        <dbReference type="EMBL" id="KIK29164.1"/>
    </source>
</evidence>
<proteinExistence type="predicted"/>
<dbReference type="HOGENOM" id="CLU_2741014_0_0_1"/>
<gene>
    <name evidence="2" type="ORF">PISMIDRAFT_672576</name>
</gene>
<organism evidence="2 3">
    <name type="scientific">Pisolithus microcarpus 441</name>
    <dbReference type="NCBI Taxonomy" id="765257"/>
    <lineage>
        <taxon>Eukaryota</taxon>
        <taxon>Fungi</taxon>
        <taxon>Dikarya</taxon>
        <taxon>Basidiomycota</taxon>
        <taxon>Agaricomycotina</taxon>
        <taxon>Agaricomycetes</taxon>
        <taxon>Agaricomycetidae</taxon>
        <taxon>Boletales</taxon>
        <taxon>Sclerodermatineae</taxon>
        <taxon>Pisolithaceae</taxon>
        <taxon>Pisolithus</taxon>
    </lineage>
</organism>
<reference evidence="3" key="2">
    <citation type="submission" date="2015-01" db="EMBL/GenBank/DDBJ databases">
        <title>Evolutionary Origins and Diversification of the Mycorrhizal Mutualists.</title>
        <authorList>
            <consortium name="DOE Joint Genome Institute"/>
            <consortium name="Mycorrhizal Genomics Consortium"/>
            <person name="Kohler A."/>
            <person name="Kuo A."/>
            <person name="Nagy L.G."/>
            <person name="Floudas D."/>
            <person name="Copeland A."/>
            <person name="Barry K.W."/>
            <person name="Cichocki N."/>
            <person name="Veneault-Fourrey C."/>
            <person name="LaButti K."/>
            <person name="Lindquist E.A."/>
            <person name="Lipzen A."/>
            <person name="Lundell T."/>
            <person name="Morin E."/>
            <person name="Murat C."/>
            <person name="Riley R."/>
            <person name="Ohm R."/>
            <person name="Sun H."/>
            <person name="Tunlid A."/>
            <person name="Henrissat B."/>
            <person name="Grigoriev I.V."/>
            <person name="Hibbett D.S."/>
            <person name="Martin F."/>
        </authorList>
    </citation>
    <scope>NUCLEOTIDE SEQUENCE [LARGE SCALE GENOMIC DNA]</scope>
    <source>
        <strain evidence="3">441</strain>
    </source>
</reference>
<dbReference type="EMBL" id="KN833690">
    <property type="protein sequence ID" value="KIK29164.1"/>
    <property type="molecule type" value="Genomic_DNA"/>
</dbReference>
<keyword evidence="3" id="KW-1185">Reference proteome</keyword>
<evidence type="ECO:0000313" key="3">
    <source>
        <dbReference type="Proteomes" id="UP000054018"/>
    </source>
</evidence>
<name>A0A0C9ZT28_9AGAM</name>
<reference evidence="2 3" key="1">
    <citation type="submission" date="2014-04" db="EMBL/GenBank/DDBJ databases">
        <authorList>
            <consortium name="DOE Joint Genome Institute"/>
            <person name="Kuo A."/>
            <person name="Kohler A."/>
            <person name="Costa M.D."/>
            <person name="Nagy L.G."/>
            <person name="Floudas D."/>
            <person name="Copeland A."/>
            <person name="Barry K.W."/>
            <person name="Cichocki N."/>
            <person name="Veneault-Fourrey C."/>
            <person name="LaButti K."/>
            <person name="Lindquist E.A."/>
            <person name="Lipzen A."/>
            <person name="Lundell T."/>
            <person name="Morin E."/>
            <person name="Murat C."/>
            <person name="Sun H."/>
            <person name="Tunlid A."/>
            <person name="Henrissat B."/>
            <person name="Grigoriev I.V."/>
            <person name="Hibbett D.S."/>
            <person name="Martin F."/>
            <person name="Nordberg H.P."/>
            <person name="Cantor M.N."/>
            <person name="Hua S.X."/>
        </authorList>
    </citation>
    <scope>NUCLEOTIDE SEQUENCE [LARGE SCALE GENOMIC DNA]</scope>
    <source>
        <strain evidence="2 3">441</strain>
    </source>
</reference>
<evidence type="ECO:0000256" key="1">
    <source>
        <dbReference type="SAM" id="SignalP"/>
    </source>
</evidence>
<sequence>MSRVELPWSMPSLAVCFRLFFATCNAPTGPNRVSDGPLTTWLERLMSELTNQRCLRRFAPWTSQHYCAWYY</sequence>
<evidence type="ECO:0008006" key="4">
    <source>
        <dbReference type="Google" id="ProtNLM"/>
    </source>
</evidence>
<dbReference type="AlphaFoldDB" id="A0A0C9ZT28"/>
<protein>
    <recommendedName>
        <fullName evidence="4">Secreted protein</fullName>
    </recommendedName>
</protein>